<accession>A0AAV9ZSC5</accession>
<sequence length="183" mass="20823">MDEAQWKTDLEPVVAEIMTSGGPVGYVAHAAAYAKLYNHLTSRDGEMSGSVEERQDDLYAHAQNFFDEHTKGICLAAPTDNAKLVAYYNAEWNRFSNGADAVNRLFTYFNRHYARRTRKDANVAIIRNLAFKFWKNNVFDPLSVRLESVDNQAQIESIRNLLASEDLLVDQWKKMRLDSPASS</sequence>
<dbReference type="Pfam" id="PF00888">
    <property type="entry name" value="Cullin"/>
    <property type="match status" value="1"/>
</dbReference>
<organism evidence="3 4">
    <name type="scientific">Favolaschia claudopus</name>
    <dbReference type="NCBI Taxonomy" id="2862362"/>
    <lineage>
        <taxon>Eukaryota</taxon>
        <taxon>Fungi</taxon>
        <taxon>Dikarya</taxon>
        <taxon>Basidiomycota</taxon>
        <taxon>Agaricomycotina</taxon>
        <taxon>Agaricomycetes</taxon>
        <taxon>Agaricomycetidae</taxon>
        <taxon>Agaricales</taxon>
        <taxon>Marasmiineae</taxon>
        <taxon>Mycenaceae</taxon>
        <taxon>Favolaschia</taxon>
    </lineage>
</organism>
<evidence type="ECO:0000313" key="4">
    <source>
        <dbReference type="Proteomes" id="UP001362999"/>
    </source>
</evidence>
<reference evidence="3 4" key="1">
    <citation type="journal article" date="2024" name="J Genomics">
        <title>Draft genome sequencing and assembly of Favolaschia claudopus CIRM-BRFM 2984 isolated from oak limbs.</title>
        <authorList>
            <person name="Navarro D."/>
            <person name="Drula E."/>
            <person name="Chaduli D."/>
            <person name="Cazenave R."/>
            <person name="Ahrendt S."/>
            <person name="Wang J."/>
            <person name="Lipzen A."/>
            <person name="Daum C."/>
            <person name="Barry K."/>
            <person name="Grigoriev I.V."/>
            <person name="Favel A."/>
            <person name="Rosso M.N."/>
            <person name="Martin F."/>
        </authorList>
    </citation>
    <scope>NUCLEOTIDE SEQUENCE [LARGE SCALE GENOMIC DNA]</scope>
    <source>
        <strain evidence="3 4">CIRM-BRFM 2984</strain>
    </source>
</reference>
<evidence type="ECO:0000256" key="1">
    <source>
        <dbReference type="ARBA" id="ARBA00006019"/>
    </source>
</evidence>
<gene>
    <name evidence="3" type="ORF">R3P38DRAFT_229509</name>
</gene>
<dbReference type="GO" id="GO:0006511">
    <property type="term" value="P:ubiquitin-dependent protein catabolic process"/>
    <property type="evidence" value="ECO:0007669"/>
    <property type="project" value="InterPro"/>
</dbReference>
<dbReference type="EMBL" id="JAWWNJ010000115">
    <property type="protein sequence ID" value="KAK6991813.1"/>
    <property type="molecule type" value="Genomic_DNA"/>
</dbReference>
<keyword evidence="4" id="KW-1185">Reference proteome</keyword>
<evidence type="ECO:0000259" key="2">
    <source>
        <dbReference type="Pfam" id="PF00888"/>
    </source>
</evidence>
<dbReference type="AlphaFoldDB" id="A0AAV9ZSC5"/>
<comment type="caution">
    <text evidence="3">The sequence shown here is derived from an EMBL/GenBank/DDBJ whole genome shotgun (WGS) entry which is preliminary data.</text>
</comment>
<dbReference type="SUPFAM" id="SSF74788">
    <property type="entry name" value="Cullin repeat-like"/>
    <property type="match status" value="1"/>
</dbReference>
<comment type="similarity">
    <text evidence="1">Belongs to the cullin family.</text>
</comment>
<name>A0AAV9ZSC5_9AGAR</name>
<evidence type="ECO:0000313" key="3">
    <source>
        <dbReference type="EMBL" id="KAK6991813.1"/>
    </source>
</evidence>
<proteinExistence type="inferred from homology"/>
<feature type="domain" description="Cullin N-terminal" evidence="2">
    <location>
        <begin position="10"/>
        <end position="148"/>
    </location>
</feature>
<dbReference type="GO" id="GO:0031625">
    <property type="term" value="F:ubiquitin protein ligase binding"/>
    <property type="evidence" value="ECO:0007669"/>
    <property type="project" value="InterPro"/>
</dbReference>
<dbReference type="Gene3D" id="1.20.1310.10">
    <property type="entry name" value="Cullin Repeats"/>
    <property type="match status" value="1"/>
</dbReference>
<dbReference type="InterPro" id="IPR016159">
    <property type="entry name" value="Cullin_repeat-like_dom_sf"/>
</dbReference>
<protein>
    <submittedName>
        <fullName evidence="3">CULLIN-2 domain-containing protein</fullName>
    </submittedName>
</protein>
<dbReference type="Proteomes" id="UP001362999">
    <property type="component" value="Unassembled WGS sequence"/>
</dbReference>
<dbReference type="InterPro" id="IPR001373">
    <property type="entry name" value="Cullin_N"/>
</dbReference>